<gene>
    <name evidence="3" type="ORF">QQZ08_004636</name>
</gene>
<organism evidence="3 4">
    <name type="scientific">Neonectria magnoliae</name>
    <dbReference type="NCBI Taxonomy" id="2732573"/>
    <lineage>
        <taxon>Eukaryota</taxon>
        <taxon>Fungi</taxon>
        <taxon>Dikarya</taxon>
        <taxon>Ascomycota</taxon>
        <taxon>Pezizomycotina</taxon>
        <taxon>Sordariomycetes</taxon>
        <taxon>Hypocreomycetidae</taxon>
        <taxon>Hypocreales</taxon>
        <taxon>Nectriaceae</taxon>
        <taxon>Neonectria</taxon>
    </lineage>
</organism>
<proteinExistence type="predicted"/>
<feature type="domain" description="PD-(D/E)XK nuclease-like" evidence="2">
    <location>
        <begin position="160"/>
        <end position="361"/>
    </location>
</feature>
<sequence>MWFLDSDAAVSDPTATFVEAWIRHIEDCKNSTDDLHDHELDINTMSRTPSPSKRARIANASMDLDATPRVGVPSLSSASMGNAEFESMSIKTSSSHQSGSMSPKKRELELRQATEYPLVRREIDGLDHPTPLMQDLARLRKGAIIPNSLKARMVRESSWNNPPEDKWFLSPATSEHDSANDDYIYRRLTLIVRKTAKCKKRLSHESGWNDSVHAPLLEIAFDDLEERHVSYQSVTHCRIYPELRDPNPFLSDTKIDYAILLEPSINSLLESSLRKYKALDRLNRVAHVQLSDEGNTPVAVGIETKSKKSNSAIAGPAQLATWLRAHFRHLESLPNSSADHLPILPVIFVDGADWRVDFAERTNDQMVRFTLIL</sequence>
<accession>A0ABR1I7Q2</accession>
<feature type="region of interest" description="Disordered" evidence="1">
    <location>
        <begin position="87"/>
        <end position="108"/>
    </location>
</feature>
<dbReference type="Pfam" id="PF20516">
    <property type="entry name" value="PDDEXK_12"/>
    <property type="match status" value="1"/>
</dbReference>
<protein>
    <recommendedName>
        <fullName evidence="2">PD-(D/E)XK nuclease-like domain-containing protein</fullName>
    </recommendedName>
</protein>
<keyword evidence="4" id="KW-1185">Reference proteome</keyword>
<evidence type="ECO:0000259" key="2">
    <source>
        <dbReference type="Pfam" id="PF20516"/>
    </source>
</evidence>
<dbReference type="EMBL" id="JAZAVK010000036">
    <property type="protein sequence ID" value="KAK7428866.1"/>
    <property type="molecule type" value="Genomic_DNA"/>
</dbReference>
<name>A0ABR1I7Q2_9HYPO</name>
<evidence type="ECO:0000313" key="4">
    <source>
        <dbReference type="Proteomes" id="UP001498421"/>
    </source>
</evidence>
<comment type="caution">
    <text evidence="3">The sequence shown here is derived from an EMBL/GenBank/DDBJ whole genome shotgun (WGS) entry which is preliminary data.</text>
</comment>
<evidence type="ECO:0000256" key="1">
    <source>
        <dbReference type="SAM" id="MobiDB-lite"/>
    </source>
</evidence>
<reference evidence="3 4" key="1">
    <citation type="journal article" date="2025" name="Microbiol. Resour. Announc.">
        <title>Draft genome sequences for Neonectria magnoliae and Neonectria punicea, canker pathogens of Liriodendron tulipifera and Acer saccharum in West Virginia.</title>
        <authorList>
            <person name="Petronek H.M."/>
            <person name="Kasson M.T."/>
            <person name="Metheny A.M."/>
            <person name="Stauder C.M."/>
            <person name="Lovett B."/>
            <person name="Lynch S.C."/>
            <person name="Garnas J.R."/>
            <person name="Kasson L.R."/>
            <person name="Stajich J.E."/>
        </authorList>
    </citation>
    <scope>NUCLEOTIDE SEQUENCE [LARGE SCALE GENOMIC DNA]</scope>
    <source>
        <strain evidence="3 4">NRRL 64651</strain>
    </source>
</reference>
<dbReference type="InterPro" id="IPR046797">
    <property type="entry name" value="PDDEXK_12"/>
</dbReference>
<feature type="compositionally biased region" description="Polar residues" evidence="1">
    <location>
        <begin position="89"/>
        <end position="101"/>
    </location>
</feature>
<evidence type="ECO:0000313" key="3">
    <source>
        <dbReference type="EMBL" id="KAK7428866.1"/>
    </source>
</evidence>
<dbReference type="Proteomes" id="UP001498421">
    <property type="component" value="Unassembled WGS sequence"/>
</dbReference>